<dbReference type="EC" id="2.7.4.6" evidence="3 14"/>
<dbReference type="GO" id="GO:0046872">
    <property type="term" value="F:metal ion binding"/>
    <property type="evidence" value="ECO:0007669"/>
    <property type="project" value="UniProtKB-KW"/>
</dbReference>
<dbReference type="OrthoDB" id="9801161at2"/>
<evidence type="ECO:0000256" key="1">
    <source>
        <dbReference type="ARBA" id="ARBA00001946"/>
    </source>
</evidence>
<evidence type="ECO:0000256" key="9">
    <source>
        <dbReference type="ARBA" id="ARBA00022840"/>
    </source>
</evidence>
<evidence type="ECO:0000256" key="11">
    <source>
        <dbReference type="ARBA" id="ARBA00023080"/>
    </source>
</evidence>
<comment type="cofactor">
    <cofactor evidence="1">
        <name>Mg(2+)</name>
        <dbReference type="ChEBI" id="CHEBI:18420"/>
    </cofactor>
</comment>
<dbReference type="AlphaFoldDB" id="A0A4P5PHZ5"/>
<comment type="catalytic activity">
    <reaction evidence="14">
        <text>a 2'-deoxyribonucleoside 5'-diphosphate + ATP = a 2'-deoxyribonucleoside 5'-triphosphate + ADP</text>
        <dbReference type="Rhea" id="RHEA:44640"/>
        <dbReference type="ChEBI" id="CHEBI:30616"/>
        <dbReference type="ChEBI" id="CHEBI:61560"/>
        <dbReference type="ChEBI" id="CHEBI:73316"/>
        <dbReference type="ChEBI" id="CHEBI:456216"/>
        <dbReference type="EC" id="2.7.4.6"/>
    </reaction>
</comment>
<gene>
    <name evidence="16" type="primary">ndk</name>
    <name evidence="16" type="ORF">NRIC_31630</name>
</gene>
<keyword evidence="11" id="KW-0546">Nucleotide metabolism</keyword>
<evidence type="ECO:0000256" key="4">
    <source>
        <dbReference type="ARBA" id="ARBA00017632"/>
    </source>
</evidence>
<organism evidence="16 17">
    <name type="scientific">Enterococcus florum</name>
    <dbReference type="NCBI Taxonomy" id="2480627"/>
    <lineage>
        <taxon>Bacteria</taxon>
        <taxon>Bacillati</taxon>
        <taxon>Bacillota</taxon>
        <taxon>Bacilli</taxon>
        <taxon>Lactobacillales</taxon>
        <taxon>Enterococcaceae</taxon>
        <taxon>Enterococcus</taxon>
    </lineage>
</organism>
<dbReference type="SMART" id="SM00562">
    <property type="entry name" value="NDK"/>
    <property type="match status" value="1"/>
</dbReference>
<evidence type="ECO:0000256" key="6">
    <source>
        <dbReference type="ARBA" id="ARBA00022723"/>
    </source>
</evidence>
<accession>A0A4P5PHZ5</accession>
<dbReference type="GO" id="GO:0006241">
    <property type="term" value="P:CTP biosynthetic process"/>
    <property type="evidence" value="ECO:0007669"/>
    <property type="project" value="InterPro"/>
</dbReference>
<comment type="caution">
    <text evidence="16">The sequence shown here is derived from an EMBL/GenBank/DDBJ whole genome shotgun (WGS) entry which is preliminary data.</text>
</comment>
<keyword evidence="17" id="KW-1185">Reference proteome</keyword>
<evidence type="ECO:0000313" key="16">
    <source>
        <dbReference type="EMBL" id="GCF95272.1"/>
    </source>
</evidence>
<evidence type="ECO:0000256" key="8">
    <source>
        <dbReference type="ARBA" id="ARBA00022777"/>
    </source>
</evidence>
<keyword evidence="7 14" id="KW-0547">Nucleotide-binding</keyword>
<evidence type="ECO:0000313" key="17">
    <source>
        <dbReference type="Proteomes" id="UP000290567"/>
    </source>
</evidence>
<keyword evidence="8 14" id="KW-0418">Kinase</keyword>
<dbReference type="Gene3D" id="3.30.70.141">
    <property type="entry name" value="Nucleoside diphosphate kinase-like domain"/>
    <property type="match status" value="1"/>
</dbReference>
<dbReference type="CDD" id="cd04413">
    <property type="entry name" value="NDPk_I"/>
    <property type="match status" value="1"/>
</dbReference>
<name>A0A4P5PHZ5_9ENTE</name>
<evidence type="ECO:0000256" key="14">
    <source>
        <dbReference type="RuleBase" id="RU004013"/>
    </source>
</evidence>
<feature type="binding site" evidence="12">
    <location>
        <position position="85"/>
    </location>
    <ligand>
        <name>ATP</name>
        <dbReference type="ChEBI" id="CHEBI:30616"/>
    </ligand>
</feature>
<evidence type="ECO:0000256" key="7">
    <source>
        <dbReference type="ARBA" id="ARBA00022741"/>
    </source>
</evidence>
<dbReference type="FunFam" id="3.30.70.141:FF:000003">
    <property type="entry name" value="Nucleoside diphosphate kinase"/>
    <property type="match status" value="1"/>
</dbReference>
<evidence type="ECO:0000256" key="10">
    <source>
        <dbReference type="ARBA" id="ARBA00022842"/>
    </source>
</evidence>
<reference evidence="17" key="1">
    <citation type="submission" date="2019-02" db="EMBL/GenBank/DDBJ databases">
        <title>Draft genome sequence of Enterococcus sp. Gos25-1.</title>
        <authorList>
            <person name="Tanaka N."/>
            <person name="Shiwa Y."/>
            <person name="Fujita N."/>
        </authorList>
    </citation>
    <scope>NUCLEOTIDE SEQUENCE [LARGE SCALE GENOMIC DNA]</scope>
    <source>
        <strain evidence="17">Gos25-1</strain>
    </source>
</reference>
<feature type="binding site" evidence="12">
    <location>
        <position position="112"/>
    </location>
    <ligand>
        <name>ATP</name>
        <dbReference type="ChEBI" id="CHEBI:30616"/>
    </ligand>
</feature>
<dbReference type="SUPFAM" id="SSF54919">
    <property type="entry name" value="Nucleoside diphosphate kinase, NDK"/>
    <property type="match status" value="1"/>
</dbReference>
<dbReference type="GO" id="GO:0004550">
    <property type="term" value="F:nucleoside diphosphate kinase activity"/>
    <property type="evidence" value="ECO:0007669"/>
    <property type="project" value="UniProtKB-EC"/>
</dbReference>
<evidence type="ECO:0000256" key="3">
    <source>
        <dbReference type="ARBA" id="ARBA00012966"/>
    </source>
</evidence>
<evidence type="ECO:0000256" key="5">
    <source>
        <dbReference type="ARBA" id="ARBA00022679"/>
    </source>
</evidence>
<feature type="binding site" evidence="12">
    <location>
        <position position="57"/>
    </location>
    <ligand>
        <name>ATP</name>
        <dbReference type="ChEBI" id="CHEBI:30616"/>
    </ligand>
</feature>
<dbReference type="GO" id="GO:0006183">
    <property type="term" value="P:GTP biosynthetic process"/>
    <property type="evidence" value="ECO:0007669"/>
    <property type="project" value="InterPro"/>
</dbReference>
<keyword evidence="6" id="KW-0479">Metal-binding</keyword>
<dbReference type="PANTHER" id="PTHR11349">
    <property type="entry name" value="NUCLEOSIDE DIPHOSPHATE KINASE"/>
    <property type="match status" value="1"/>
</dbReference>
<feature type="domain" description="Nucleoside diphosphate kinase-like" evidence="15">
    <location>
        <begin position="1"/>
        <end position="134"/>
    </location>
</feature>
<keyword evidence="5 14" id="KW-0808">Transferase</keyword>
<dbReference type="InterPro" id="IPR001564">
    <property type="entry name" value="Nucleoside_diP_kinase"/>
</dbReference>
<proteinExistence type="inferred from homology"/>
<dbReference type="PRINTS" id="PR01243">
    <property type="entry name" value="NUCDPKINASE"/>
</dbReference>
<evidence type="ECO:0000256" key="13">
    <source>
        <dbReference type="RuleBase" id="RU004011"/>
    </source>
</evidence>
<dbReference type="PROSITE" id="PS51374">
    <property type="entry name" value="NDPK_LIKE"/>
    <property type="match status" value="1"/>
</dbReference>
<dbReference type="Proteomes" id="UP000290567">
    <property type="component" value="Unassembled WGS sequence"/>
</dbReference>
<feature type="binding site" evidence="12">
    <location>
        <position position="91"/>
    </location>
    <ligand>
        <name>ATP</name>
        <dbReference type="ChEBI" id="CHEBI:30616"/>
    </ligand>
</feature>
<dbReference type="InterPro" id="IPR023005">
    <property type="entry name" value="Nucleoside_diP_kinase_AS"/>
</dbReference>
<comment type="similarity">
    <text evidence="2 12 13">Belongs to the NDK family.</text>
</comment>
<dbReference type="InterPro" id="IPR036850">
    <property type="entry name" value="NDK-like_dom_sf"/>
</dbReference>
<dbReference type="GO" id="GO:0006228">
    <property type="term" value="P:UTP biosynthetic process"/>
    <property type="evidence" value="ECO:0007669"/>
    <property type="project" value="InterPro"/>
</dbReference>
<dbReference type="InterPro" id="IPR034907">
    <property type="entry name" value="NDK-like_dom"/>
</dbReference>
<dbReference type="PROSITE" id="PS00469">
    <property type="entry name" value="NDPK"/>
    <property type="match status" value="1"/>
</dbReference>
<protein>
    <recommendedName>
        <fullName evidence="4 14">Nucleoside diphosphate kinase</fullName>
        <ecNumber evidence="3 14">2.7.4.6</ecNumber>
    </recommendedName>
</protein>
<dbReference type="RefSeq" id="WP_146623672.1">
    <property type="nucleotide sequence ID" value="NZ_BJCC01000031.1"/>
</dbReference>
<dbReference type="EMBL" id="BJCC01000031">
    <property type="protein sequence ID" value="GCF95272.1"/>
    <property type="molecule type" value="Genomic_DNA"/>
</dbReference>
<feature type="active site" description="Pros-phosphohistidine intermediate" evidence="12">
    <location>
        <position position="115"/>
    </location>
</feature>
<feature type="binding site" evidence="12">
    <location>
        <position position="102"/>
    </location>
    <ligand>
        <name>ATP</name>
        <dbReference type="ChEBI" id="CHEBI:30616"/>
    </ligand>
</feature>
<dbReference type="GO" id="GO:0005524">
    <property type="term" value="F:ATP binding"/>
    <property type="evidence" value="ECO:0007669"/>
    <property type="project" value="UniProtKB-KW"/>
</dbReference>
<evidence type="ECO:0000256" key="2">
    <source>
        <dbReference type="ARBA" id="ARBA00008142"/>
    </source>
</evidence>
<keyword evidence="9 14" id="KW-0067">ATP-binding</keyword>
<sequence length="134" mass="14901">MEQTLVIIKPDGVKRKLTGRIIQRFEDKNLLIKEMYQGIVTEAVAKEHYAHLQDKPFFPDLIAYMTSGPVVFLLLEGTDVIALVRQLLGATNVLNAAAGTIRGDFASSTTENIVHASDSKESAEVEIQRFFSHL</sequence>
<evidence type="ECO:0000259" key="15">
    <source>
        <dbReference type="SMART" id="SM00562"/>
    </source>
</evidence>
<dbReference type="Pfam" id="PF00334">
    <property type="entry name" value="NDK"/>
    <property type="match status" value="1"/>
</dbReference>
<evidence type="ECO:0000256" key="12">
    <source>
        <dbReference type="PROSITE-ProRule" id="PRU00706"/>
    </source>
</evidence>
<keyword evidence="10" id="KW-0460">Magnesium</keyword>
<dbReference type="NCBIfam" id="NF001908">
    <property type="entry name" value="PRK00668.1"/>
    <property type="match status" value="1"/>
</dbReference>
<feature type="binding site" evidence="12">
    <location>
        <position position="9"/>
    </location>
    <ligand>
        <name>ATP</name>
        <dbReference type="ChEBI" id="CHEBI:30616"/>
    </ligand>
</feature>